<comment type="similarity">
    <text evidence="1">Belongs to the DNase I family.</text>
</comment>
<dbReference type="InterPro" id="IPR016202">
    <property type="entry name" value="DNase_I"/>
</dbReference>
<dbReference type="SMART" id="SM00476">
    <property type="entry name" value="DNaseIc"/>
    <property type="match status" value="1"/>
</dbReference>
<comment type="caution">
    <text evidence="6">The sequence shown here is derived from an EMBL/GenBank/DDBJ whole genome shotgun (WGS) entry which is preliminary data.</text>
</comment>
<dbReference type="AlphaFoldDB" id="A0A5M6D333"/>
<evidence type="ECO:0000256" key="4">
    <source>
        <dbReference type="SAM" id="MobiDB-lite"/>
    </source>
</evidence>
<proteinExistence type="inferred from homology"/>
<keyword evidence="3" id="KW-0378">Hydrolase</keyword>
<evidence type="ECO:0000313" key="7">
    <source>
        <dbReference type="Proteomes" id="UP000324479"/>
    </source>
</evidence>
<dbReference type="EMBL" id="VWOX01000009">
    <property type="protein sequence ID" value="KAA5541743.1"/>
    <property type="molecule type" value="Genomic_DNA"/>
</dbReference>
<gene>
    <name evidence="6" type="ORF">FYK55_16075</name>
</gene>
<dbReference type="PANTHER" id="PTHR11371">
    <property type="entry name" value="DEOXYRIBONUCLEASE"/>
    <property type="match status" value="1"/>
</dbReference>
<dbReference type="GO" id="GO:0006308">
    <property type="term" value="P:DNA catabolic process"/>
    <property type="evidence" value="ECO:0007669"/>
    <property type="project" value="InterPro"/>
</dbReference>
<reference evidence="6 7" key="1">
    <citation type="submission" date="2019-08" db="EMBL/GenBank/DDBJ databases">
        <authorList>
            <person name="Dhanesh K."/>
            <person name="Kumar G."/>
            <person name="Sasikala C."/>
            <person name="Venkata Ramana C."/>
        </authorList>
    </citation>
    <scope>NUCLEOTIDE SEQUENCE [LARGE SCALE GENOMIC DNA]</scope>
    <source>
        <strain evidence="6 7">JC645</strain>
    </source>
</reference>
<dbReference type="PRINTS" id="PR00130">
    <property type="entry name" value="DNASEI"/>
</dbReference>
<dbReference type="InterPro" id="IPR036691">
    <property type="entry name" value="Endo/exonu/phosph_ase_sf"/>
</dbReference>
<dbReference type="GO" id="GO:0004527">
    <property type="term" value="F:exonuclease activity"/>
    <property type="evidence" value="ECO:0007669"/>
    <property type="project" value="UniProtKB-KW"/>
</dbReference>
<dbReference type="GO" id="GO:0004536">
    <property type="term" value="F:DNA nuclease activity"/>
    <property type="evidence" value="ECO:0007669"/>
    <property type="project" value="InterPro"/>
</dbReference>
<feature type="region of interest" description="Disordered" evidence="4">
    <location>
        <begin position="49"/>
        <end position="81"/>
    </location>
</feature>
<keyword evidence="6" id="KW-0255">Endonuclease</keyword>
<evidence type="ECO:0000259" key="5">
    <source>
        <dbReference type="Pfam" id="PF03372"/>
    </source>
</evidence>
<dbReference type="PANTHER" id="PTHR11371:SF31">
    <property type="entry name" value="EXTRACELLULAR NUCLEASE"/>
    <property type="match status" value="1"/>
</dbReference>
<dbReference type="Gene3D" id="3.60.10.10">
    <property type="entry name" value="Endonuclease/exonuclease/phosphatase"/>
    <property type="match status" value="1"/>
</dbReference>
<sequence>MARRKSRLKAYILALLTGVSGGGLGGYLNPDWPVIGPIVKSIQTQLGSAATDTAAAQPGDIQRTSRPTAGPQRTPGGGVQLASARRPPGSILIASFNIQVFGESKLSKPGVVDVLAQTVRQFDLVAIQEVRAQADDILPRFLSAINADGSQYSFLIGPRLGRTVSTEQYAFIYDTTRIEYDPSSVGTMMDPSDLLHREPFVTRFRARTNPPQAGFTFWLVNIHTDPDEVSEEVDSLAEVFQVMQTARTDEDDVILLGDLNADQTQLGRLGQVPGITWTVRDTMTNTRKTKAYDNLLFSAYATREYTGRWGVFDLEQAFGISRDDALKVSDHLPVWAEFRSQEVGSQPQLADRPNAATR</sequence>
<dbReference type="InterPro" id="IPR005135">
    <property type="entry name" value="Endo/exonuclease/phosphatase"/>
</dbReference>
<keyword evidence="6" id="KW-0269">Exonuclease</keyword>
<evidence type="ECO:0000256" key="3">
    <source>
        <dbReference type="ARBA" id="ARBA00022801"/>
    </source>
</evidence>
<evidence type="ECO:0000313" key="6">
    <source>
        <dbReference type="EMBL" id="KAA5541743.1"/>
    </source>
</evidence>
<evidence type="ECO:0000256" key="1">
    <source>
        <dbReference type="ARBA" id="ARBA00007359"/>
    </source>
</evidence>
<feature type="domain" description="Endonuclease/exonuclease/phosphatase" evidence="5">
    <location>
        <begin position="94"/>
        <end position="331"/>
    </location>
</feature>
<organism evidence="6 7">
    <name type="scientific">Roseiconus nitratireducens</name>
    <dbReference type="NCBI Taxonomy" id="2605748"/>
    <lineage>
        <taxon>Bacteria</taxon>
        <taxon>Pseudomonadati</taxon>
        <taxon>Planctomycetota</taxon>
        <taxon>Planctomycetia</taxon>
        <taxon>Pirellulales</taxon>
        <taxon>Pirellulaceae</taxon>
        <taxon>Roseiconus</taxon>
    </lineage>
</organism>
<dbReference type="RefSeq" id="WP_150077473.1">
    <property type="nucleotide sequence ID" value="NZ_VWOX01000009.1"/>
</dbReference>
<evidence type="ECO:0000256" key="2">
    <source>
        <dbReference type="ARBA" id="ARBA00022722"/>
    </source>
</evidence>
<name>A0A5M6D333_9BACT</name>
<protein>
    <submittedName>
        <fullName evidence="6">Endonuclease/exonuclease/phosphatase</fullName>
    </submittedName>
</protein>
<accession>A0A5M6D333</accession>
<dbReference type="Pfam" id="PF03372">
    <property type="entry name" value="Exo_endo_phos"/>
    <property type="match status" value="1"/>
</dbReference>
<dbReference type="Proteomes" id="UP000324479">
    <property type="component" value="Unassembled WGS sequence"/>
</dbReference>
<keyword evidence="7" id="KW-1185">Reference proteome</keyword>
<dbReference type="GO" id="GO:0004519">
    <property type="term" value="F:endonuclease activity"/>
    <property type="evidence" value="ECO:0007669"/>
    <property type="project" value="UniProtKB-KW"/>
</dbReference>
<dbReference type="SUPFAM" id="SSF56219">
    <property type="entry name" value="DNase I-like"/>
    <property type="match status" value="1"/>
</dbReference>
<keyword evidence="2" id="KW-0540">Nuclease</keyword>